<sequence length="352" mass="36285">MPERPQPDALEPPDPFEGLVLDEDFVRSATVNEPSARARMLAERWRREPPVDPGGRRWSPDGPGRSRRGRPAAGSGRFPRFGGLRPRRGGAPVGPRFRTLSRGERWTAVLGALIVLLVVGGLLFGPNRAHTPQIAAPGAQPGSPRPTGDRALPGGGTFAGSKCGQQGYHRFAATGDSLPTGESTGPWLRFASYGYQRSGADEPGEFLFDLELGSGSGAPLALSAPLGSGGVAVEIEGPNGVVAAAYGLPGTVEGAGHTPDGQGWLVTGDGTSAHVVLPTAALCPGVDEQAVAAGLSPSTDANHTVNGPAPYTLTVSIADPEVAELRRTLGTRLHGEVLAATNQLPQPAAKPV</sequence>
<name>A0ABW6GLY4_9ACTN</name>
<gene>
    <name evidence="3" type="ORF">ACFW6T_17440</name>
</gene>
<evidence type="ECO:0000313" key="4">
    <source>
        <dbReference type="Proteomes" id="UP001599542"/>
    </source>
</evidence>
<reference evidence="3 4" key="1">
    <citation type="submission" date="2024-09" db="EMBL/GenBank/DDBJ databases">
        <title>The Natural Products Discovery Center: Release of the First 8490 Sequenced Strains for Exploring Actinobacteria Biosynthetic Diversity.</title>
        <authorList>
            <person name="Kalkreuter E."/>
            <person name="Kautsar S.A."/>
            <person name="Yang D."/>
            <person name="Bader C.D."/>
            <person name="Teijaro C.N."/>
            <person name="Fluegel L."/>
            <person name="Davis C.M."/>
            <person name="Simpson J.R."/>
            <person name="Lauterbach L."/>
            <person name="Steele A.D."/>
            <person name="Gui C."/>
            <person name="Meng S."/>
            <person name="Li G."/>
            <person name="Viehrig K."/>
            <person name="Ye F."/>
            <person name="Su P."/>
            <person name="Kiefer A.F."/>
            <person name="Nichols A."/>
            <person name="Cepeda A.J."/>
            <person name="Yan W."/>
            <person name="Fan B."/>
            <person name="Jiang Y."/>
            <person name="Adhikari A."/>
            <person name="Zheng C.-J."/>
            <person name="Schuster L."/>
            <person name="Cowan T.M."/>
            <person name="Smanski M.J."/>
            <person name="Chevrette M.G."/>
            <person name="De Carvalho L.P.S."/>
            <person name="Shen B."/>
        </authorList>
    </citation>
    <scope>NUCLEOTIDE SEQUENCE [LARGE SCALE GENOMIC DNA]</scope>
    <source>
        <strain evidence="3 4">NPDC058753</strain>
    </source>
</reference>
<protein>
    <submittedName>
        <fullName evidence="3">Uncharacterized protein</fullName>
    </submittedName>
</protein>
<feature type="compositionally biased region" description="Low complexity" evidence="1">
    <location>
        <begin position="71"/>
        <end position="96"/>
    </location>
</feature>
<feature type="transmembrane region" description="Helical" evidence="2">
    <location>
        <begin position="106"/>
        <end position="125"/>
    </location>
</feature>
<dbReference type="Proteomes" id="UP001599542">
    <property type="component" value="Unassembled WGS sequence"/>
</dbReference>
<feature type="compositionally biased region" description="Basic and acidic residues" evidence="1">
    <location>
        <begin position="40"/>
        <end position="59"/>
    </location>
</feature>
<keyword evidence="2" id="KW-0472">Membrane</keyword>
<dbReference type="RefSeq" id="WP_380325934.1">
    <property type="nucleotide sequence ID" value="NZ_JBHYPW010000031.1"/>
</dbReference>
<feature type="region of interest" description="Disordered" evidence="1">
    <location>
        <begin position="33"/>
        <end position="96"/>
    </location>
</feature>
<proteinExistence type="predicted"/>
<evidence type="ECO:0000256" key="2">
    <source>
        <dbReference type="SAM" id="Phobius"/>
    </source>
</evidence>
<feature type="region of interest" description="Disordered" evidence="1">
    <location>
        <begin position="133"/>
        <end position="159"/>
    </location>
</feature>
<keyword evidence="2" id="KW-0812">Transmembrane</keyword>
<accession>A0ABW6GLY4</accession>
<keyword evidence="4" id="KW-1185">Reference proteome</keyword>
<comment type="caution">
    <text evidence="3">The sequence shown here is derived from an EMBL/GenBank/DDBJ whole genome shotgun (WGS) entry which is preliminary data.</text>
</comment>
<keyword evidence="2" id="KW-1133">Transmembrane helix</keyword>
<evidence type="ECO:0000256" key="1">
    <source>
        <dbReference type="SAM" id="MobiDB-lite"/>
    </source>
</evidence>
<organism evidence="3 4">
    <name type="scientific">Kitasatospora phosalacinea</name>
    <dbReference type="NCBI Taxonomy" id="2065"/>
    <lineage>
        <taxon>Bacteria</taxon>
        <taxon>Bacillati</taxon>
        <taxon>Actinomycetota</taxon>
        <taxon>Actinomycetes</taxon>
        <taxon>Kitasatosporales</taxon>
        <taxon>Streptomycetaceae</taxon>
        <taxon>Kitasatospora</taxon>
    </lineage>
</organism>
<evidence type="ECO:0000313" key="3">
    <source>
        <dbReference type="EMBL" id="MFE1353767.1"/>
    </source>
</evidence>
<dbReference type="EMBL" id="JBHYPX010000033">
    <property type="protein sequence ID" value="MFE1353767.1"/>
    <property type="molecule type" value="Genomic_DNA"/>
</dbReference>